<feature type="region of interest" description="Disordered" evidence="1">
    <location>
        <begin position="1"/>
        <end position="68"/>
    </location>
</feature>
<name>A0ABR4PCQ7_9HELO</name>
<organism evidence="2 3">
    <name type="scientific">Phlyctema vagabunda</name>
    <dbReference type="NCBI Taxonomy" id="108571"/>
    <lineage>
        <taxon>Eukaryota</taxon>
        <taxon>Fungi</taxon>
        <taxon>Dikarya</taxon>
        <taxon>Ascomycota</taxon>
        <taxon>Pezizomycotina</taxon>
        <taxon>Leotiomycetes</taxon>
        <taxon>Helotiales</taxon>
        <taxon>Dermateaceae</taxon>
        <taxon>Phlyctema</taxon>
    </lineage>
</organism>
<evidence type="ECO:0000256" key="1">
    <source>
        <dbReference type="SAM" id="MobiDB-lite"/>
    </source>
</evidence>
<dbReference type="Proteomes" id="UP001629113">
    <property type="component" value="Unassembled WGS sequence"/>
</dbReference>
<reference evidence="2 3" key="1">
    <citation type="submission" date="2024-06" db="EMBL/GenBank/DDBJ databases">
        <title>Complete genome of Phlyctema vagabunda strain 19-DSS-EL-015.</title>
        <authorList>
            <person name="Fiorenzani C."/>
        </authorList>
    </citation>
    <scope>NUCLEOTIDE SEQUENCE [LARGE SCALE GENOMIC DNA]</scope>
    <source>
        <strain evidence="2 3">19-DSS-EL-015</strain>
    </source>
</reference>
<sequence>MDSEEATFDTKKRTRGRPKGSTNKTQRRNDSTETDNPSPERGRGRPKGSKGKAKAQASNKTVPDFIEDDSDSSVIFRPQHKKRVGKSAVRSRGRFGNDIDFSNEDLRSLFRELPDDILYDDYWTKEDERELWAHYSEYDEEYWGTASSPTLSTIRKSLSVFGCYPPDLLPDGLKIKHDSEKDQLGHYWPVNLSSSFSQLLSCRIFHGNLEFLKCMLSYAVDLRVKKRPPRPDVTTLSPKHVKLKRDLEDAAEQSISPGLDPNTAKVVRKEIAKALKAMIPVLDKNLATEDTTAQRNFVKELESRVRRSRIRSPRQLETKDVKNIIDAWDSYAVKSHRPTISVMVQEYPKDYKVQKGINHADIPRTNQTIREWILWAMSRRRAIAKANKGLDTDGEVLENEIENEGHQSDFTSSGPESPILDGGYHPIEIRSSDEETDLEPSDNDSPREDES</sequence>
<accession>A0ABR4PCQ7</accession>
<comment type="caution">
    <text evidence="2">The sequence shown here is derived from an EMBL/GenBank/DDBJ whole genome shotgun (WGS) entry which is preliminary data.</text>
</comment>
<feature type="region of interest" description="Disordered" evidence="1">
    <location>
        <begin position="402"/>
        <end position="451"/>
    </location>
</feature>
<dbReference type="InterPro" id="IPR000116">
    <property type="entry name" value="HMGA"/>
</dbReference>
<proteinExistence type="predicted"/>
<evidence type="ECO:0000313" key="3">
    <source>
        <dbReference type="Proteomes" id="UP001629113"/>
    </source>
</evidence>
<keyword evidence="3" id="KW-1185">Reference proteome</keyword>
<dbReference type="EMBL" id="JBFCZG010000006">
    <property type="protein sequence ID" value="KAL3421098.1"/>
    <property type="molecule type" value="Genomic_DNA"/>
</dbReference>
<feature type="compositionally biased region" description="Basic residues" evidence="1">
    <location>
        <begin position="44"/>
        <end position="53"/>
    </location>
</feature>
<gene>
    <name evidence="2" type="ORF">PVAG01_07543</name>
</gene>
<protein>
    <submittedName>
        <fullName evidence="2">Uncharacterized protein</fullName>
    </submittedName>
</protein>
<feature type="compositionally biased region" description="Acidic residues" evidence="1">
    <location>
        <begin position="434"/>
        <end position="443"/>
    </location>
</feature>
<dbReference type="PRINTS" id="PR00930">
    <property type="entry name" value="HIGHMOBLTYIY"/>
</dbReference>
<evidence type="ECO:0000313" key="2">
    <source>
        <dbReference type="EMBL" id="KAL3421098.1"/>
    </source>
</evidence>